<protein>
    <recommendedName>
        <fullName evidence="4">WXG100 family type VII secretion target</fullName>
    </recommendedName>
</protein>
<accession>A0A5Q2RR73</accession>
<name>A0A5Q2RR73_9ACTN</name>
<dbReference type="KEGG" id="atq:GH723_16945"/>
<organism evidence="2 3">
    <name type="scientific">Actinomarinicola tropica</name>
    <dbReference type="NCBI Taxonomy" id="2789776"/>
    <lineage>
        <taxon>Bacteria</taxon>
        <taxon>Bacillati</taxon>
        <taxon>Actinomycetota</taxon>
        <taxon>Acidimicrobiia</taxon>
        <taxon>Acidimicrobiales</taxon>
        <taxon>Iamiaceae</taxon>
        <taxon>Actinomarinicola</taxon>
    </lineage>
</organism>
<evidence type="ECO:0000313" key="3">
    <source>
        <dbReference type="Proteomes" id="UP000334019"/>
    </source>
</evidence>
<feature type="region of interest" description="Disordered" evidence="1">
    <location>
        <begin position="88"/>
        <end position="108"/>
    </location>
</feature>
<evidence type="ECO:0000256" key="1">
    <source>
        <dbReference type="SAM" id="MobiDB-lite"/>
    </source>
</evidence>
<dbReference type="AlphaFoldDB" id="A0A5Q2RR73"/>
<keyword evidence="3" id="KW-1185">Reference proteome</keyword>
<dbReference type="RefSeq" id="WP_153760751.1">
    <property type="nucleotide sequence ID" value="NZ_CP045851.1"/>
</dbReference>
<proteinExistence type="predicted"/>
<evidence type="ECO:0000313" key="2">
    <source>
        <dbReference type="EMBL" id="QGG96647.1"/>
    </source>
</evidence>
<sequence>MTDVVEVVEGRTTYRIVGLRTRGEELSALARSLRSQVELRMAAVTSAAADLEGPFTALFVEQCQRVLDAVAELADTVALAASTCAHHPGAGAASPTGAPPRLPVPTTSATLAADPPALRGFVASCDGLDAAVSSVGLRVSLDGVTATSSTTSFTPMNGVPTEVPGPELPLDVRTLVRLPDVSGLTARVLALSSGAKELASLTATAVERADVFVWGSLAMIALRAHAFDLRQNAGVDPRTYESLLRDFWLARGLLRAGIDPASWNPEDGALANRANIEAVYAYYGDLFLQNPEFQWAGMANMIGPSFAAGFFDLELMGTLSDHIGGPPGLPPLHLPGFGPWGEGTPLEALGDLTDEELAFYETTFLQMQKDIFVDASVMHEAYLDGGLSAIRELRAAGILDRQAVQAWEDIASGDPDRIAAGNTALLLREQSQTIRQAYDDMYSRFPSGPAVTYGMTLVGAPSIPGAKGYPDVFPLEVEVASTPDFVGIDPRIGIPGGPGIDLPGPRIGVEVPHAQTVITTPLPDGNIANFDDRWALIERDTLPAYQRLLEEDPARARAIIATPVGERIEDQRLVHQIDDIAHHLATDWDVRVELDR</sequence>
<dbReference type="Proteomes" id="UP000334019">
    <property type="component" value="Chromosome"/>
</dbReference>
<dbReference type="EMBL" id="CP045851">
    <property type="protein sequence ID" value="QGG96647.1"/>
    <property type="molecule type" value="Genomic_DNA"/>
</dbReference>
<gene>
    <name evidence="2" type="ORF">GH723_16945</name>
</gene>
<evidence type="ECO:0008006" key="4">
    <source>
        <dbReference type="Google" id="ProtNLM"/>
    </source>
</evidence>
<reference evidence="2 3" key="1">
    <citation type="submission" date="2019-11" db="EMBL/GenBank/DDBJ databases">
        <authorList>
            <person name="He Y."/>
        </authorList>
    </citation>
    <scope>NUCLEOTIDE SEQUENCE [LARGE SCALE GENOMIC DNA]</scope>
    <source>
        <strain evidence="2 3">SCSIO 58843</strain>
    </source>
</reference>